<gene>
    <name evidence="2" type="ORF">D0Y96_00715</name>
</gene>
<evidence type="ECO:0008006" key="4">
    <source>
        <dbReference type="Google" id="ProtNLM"/>
    </source>
</evidence>
<accession>A0A372IT60</accession>
<sequence>MRFMTSLAYVLLIPCFDNCLAAQGVTESSIRQDIIAHAVPLKSSGENVLVKEAEEHQYVLLGELHGETEIPQLLSDLWPRLWKANYRHIAAEVSPWAATHLERPATEDTTPVPGLWTRQQAADMHRVETSQEPVLWGCDIEEMQPGQLIRQMALLNPADAGLRNMQGIIAHGYTRKLAPELLRIAKSDHPEQDALIGGASLWESTLNTLEVESLRSDPHTRYEASNERERVMKELFLRHREHDPQGKILLRFGRNHLHRGLDARGISTLGNFVGEWALAQGQSVVNVGVFAAGGKEHLAGQTFEADERQDELAFALLASLSGSEATLYDLKQLRPTLHAIAEDKRTPLEKNLIYWADSYDYLLCYPSVSPLLDSSADPR</sequence>
<keyword evidence="1" id="KW-0732">Signal</keyword>
<comment type="caution">
    <text evidence="2">The sequence shown here is derived from an EMBL/GenBank/DDBJ whole genome shotgun (WGS) entry which is preliminary data.</text>
</comment>
<dbReference type="AlphaFoldDB" id="A0A372IT60"/>
<dbReference type="EMBL" id="QVQT01000001">
    <property type="protein sequence ID" value="RFU18137.1"/>
    <property type="molecule type" value="Genomic_DNA"/>
</dbReference>
<keyword evidence="3" id="KW-1185">Reference proteome</keyword>
<feature type="signal peptide" evidence="1">
    <location>
        <begin position="1"/>
        <end position="21"/>
    </location>
</feature>
<organism evidence="2 3">
    <name type="scientific">Paracidobacterium acidisoli</name>
    <dbReference type="NCBI Taxonomy" id="2303751"/>
    <lineage>
        <taxon>Bacteria</taxon>
        <taxon>Pseudomonadati</taxon>
        <taxon>Acidobacteriota</taxon>
        <taxon>Terriglobia</taxon>
        <taxon>Terriglobales</taxon>
        <taxon>Acidobacteriaceae</taxon>
        <taxon>Paracidobacterium</taxon>
    </lineage>
</organism>
<evidence type="ECO:0000256" key="1">
    <source>
        <dbReference type="SAM" id="SignalP"/>
    </source>
</evidence>
<evidence type="ECO:0000313" key="2">
    <source>
        <dbReference type="EMBL" id="RFU18137.1"/>
    </source>
</evidence>
<name>A0A372IT60_9BACT</name>
<dbReference type="Proteomes" id="UP000264702">
    <property type="component" value="Unassembled WGS sequence"/>
</dbReference>
<reference evidence="2 3" key="1">
    <citation type="submission" date="2018-08" db="EMBL/GenBank/DDBJ databases">
        <title>Acidipila sp. 4G-K13, an acidobacterium isolated from forest soil.</title>
        <authorList>
            <person name="Gao Z.-H."/>
            <person name="Qiu L.-H."/>
        </authorList>
    </citation>
    <scope>NUCLEOTIDE SEQUENCE [LARGE SCALE GENOMIC DNA]</scope>
    <source>
        <strain evidence="2 3">4G-K13</strain>
    </source>
</reference>
<proteinExistence type="predicted"/>
<evidence type="ECO:0000313" key="3">
    <source>
        <dbReference type="Proteomes" id="UP000264702"/>
    </source>
</evidence>
<dbReference type="SUPFAM" id="SSF159501">
    <property type="entry name" value="EreA/ChaN-like"/>
    <property type="match status" value="1"/>
</dbReference>
<feature type="chain" id="PRO_5016737103" description="Haem-binding uptake Tiki superfamily ChaN domain-containing protein" evidence="1">
    <location>
        <begin position="22"/>
        <end position="379"/>
    </location>
</feature>
<protein>
    <recommendedName>
        <fullName evidence="4">Haem-binding uptake Tiki superfamily ChaN domain-containing protein</fullName>
    </recommendedName>
</protein>